<feature type="region of interest" description="Disordered" evidence="1">
    <location>
        <begin position="1"/>
        <end position="65"/>
    </location>
</feature>
<reference evidence="2" key="1">
    <citation type="journal article" date="2023" name="IScience">
        <title>Live-bearing cockroach genome reveals convergent evolutionary mechanisms linked to viviparity in insects and beyond.</title>
        <authorList>
            <person name="Fouks B."/>
            <person name="Harrison M.C."/>
            <person name="Mikhailova A.A."/>
            <person name="Marchal E."/>
            <person name="English S."/>
            <person name="Carruthers M."/>
            <person name="Jennings E.C."/>
            <person name="Chiamaka E.L."/>
            <person name="Frigard R.A."/>
            <person name="Pippel M."/>
            <person name="Attardo G.M."/>
            <person name="Benoit J.B."/>
            <person name="Bornberg-Bauer E."/>
            <person name="Tobe S.S."/>
        </authorList>
    </citation>
    <scope>NUCLEOTIDE SEQUENCE</scope>
    <source>
        <strain evidence="2">Stay&amp;Tobe</strain>
    </source>
</reference>
<evidence type="ECO:0000313" key="3">
    <source>
        <dbReference type="Proteomes" id="UP001233999"/>
    </source>
</evidence>
<feature type="compositionally biased region" description="Acidic residues" evidence="1">
    <location>
        <begin position="36"/>
        <end position="60"/>
    </location>
</feature>
<dbReference type="AlphaFoldDB" id="A0AAD8EE44"/>
<feature type="compositionally biased region" description="Basic residues" evidence="1">
    <location>
        <begin position="1"/>
        <end position="10"/>
    </location>
</feature>
<evidence type="ECO:0000313" key="2">
    <source>
        <dbReference type="EMBL" id="KAJ9586529.1"/>
    </source>
</evidence>
<accession>A0AAD8EE44</accession>
<sequence>MSLHHYHHPHQYTLDQQVPGSDPIHGSESDVAALSDLEDDDEEDDDDDEEDDEDEEEEDLPYPGFVPIALKYLDQSTRPRNWCLKMITNPYPFLCAFTV</sequence>
<reference evidence="2" key="2">
    <citation type="submission" date="2023-05" db="EMBL/GenBank/DDBJ databases">
        <authorList>
            <person name="Fouks B."/>
        </authorList>
    </citation>
    <scope>NUCLEOTIDE SEQUENCE</scope>
    <source>
        <strain evidence="2">Stay&amp;Tobe</strain>
        <tissue evidence="2">Testes</tissue>
    </source>
</reference>
<proteinExistence type="predicted"/>
<evidence type="ECO:0000256" key="1">
    <source>
        <dbReference type="SAM" id="MobiDB-lite"/>
    </source>
</evidence>
<organism evidence="2 3">
    <name type="scientific">Diploptera punctata</name>
    <name type="common">Pacific beetle cockroach</name>
    <dbReference type="NCBI Taxonomy" id="6984"/>
    <lineage>
        <taxon>Eukaryota</taxon>
        <taxon>Metazoa</taxon>
        <taxon>Ecdysozoa</taxon>
        <taxon>Arthropoda</taxon>
        <taxon>Hexapoda</taxon>
        <taxon>Insecta</taxon>
        <taxon>Pterygota</taxon>
        <taxon>Neoptera</taxon>
        <taxon>Polyneoptera</taxon>
        <taxon>Dictyoptera</taxon>
        <taxon>Blattodea</taxon>
        <taxon>Blaberoidea</taxon>
        <taxon>Blaberidae</taxon>
        <taxon>Diplopterinae</taxon>
        <taxon>Diploptera</taxon>
    </lineage>
</organism>
<comment type="caution">
    <text evidence="2">The sequence shown here is derived from an EMBL/GenBank/DDBJ whole genome shotgun (WGS) entry which is preliminary data.</text>
</comment>
<dbReference type="Proteomes" id="UP001233999">
    <property type="component" value="Unassembled WGS sequence"/>
</dbReference>
<protein>
    <recommendedName>
        <fullName evidence="4">Voltage-dependent T-type calcium channel subunit alpha-1G</fullName>
    </recommendedName>
</protein>
<keyword evidence="3" id="KW-1185">Reference proteome</keyword>
<gene>
    <name evidence="2" type="ORF">L9F63_019826</name>
</gene>
<evidence type="ECO:0008006" key="4">
    <source>
        <dbReference type="Google" id="ProtNLM"/>
    </source>
</evidence>
<dbReference type="EMBL" id="JASPKZ010007149">
    <property type="protein sequence ID" value="KAJ9586529.1"/>
    <property type="molecule type" value="Genomic_DNA"/>
</dbReference>
<name>A0AAD8EE44_DIPPU</name>